<dbReference type="PATRIC" id="fig|272562.8.peg.2636"/>
<feature type="transmembrane region" description="Helical" evidence="1">
    <location>
        <begin position="12"/>
        <end position="32"/>
    </location>
</feature>
<sequence length="266" mass="29418">MNGIINLILKTFIETLYLTGIIILAGFILGFLRNTAIANFQRSFGMKAVMITGFLGVPVHELSHAIIAVLFGHKVTNIKLLQNPDEKGVLGYVNHTYNPSSVYQRIGNFFIGVAPIFGGITVIMLLLKVTTPAVFNNFMVTLKQNLNITTLDNGSIHNILISNWSVIKNIFNGENFKNPYFYLFLFIAICISSHISLSKADINGAWVELVSIFLLILVINMVGLSSYISASIIIKYNVLMTGFLSVAVVFSCITFLISLVFRVLKA</sequence>
<feature type="transmembrane region" description="Helical" evidence="1">
    <location>
        <begin position="180"/>
        <end position="197"/>
    </location>
</feature>
<reference evidence="2 3" key="1">
    <citation type="journal article" date="2001" name="J. Bacteriol.">
        <title>Genome sequence and comparative analysis of the solvent-producing bacterium Clostridium acetobutylicum.</title>
        <authorList>
            <person name="Nolling J."/>
            <person name="Breton G."/>
            <person name="Omelchenko M.V."/>
            <person name="Makarova K.S."/>
            <person name="Zeng Q."/>
            <person name="Gibson R."/>
            <person name="Lee H.M."/>
            <person name="Dubois J."/>
            <person name="Qiu D."/>
            <person name="Hitti J."/>
            <person name="Wolf Y.I."/>
            <person name="Tatusov R.L."/>
            <person name="Sabathe F."/>
            <person name="Doucette-Stamm L."/>
            <person name="Soucaille P."/>
            <person name="Daly M.J."/>
            <person name="Bennett G.N."/>
            <person name="Koonin E.V."/>
            <person name="Smith D.R."/>
        </authorList>
    </citation>
    <scope>NUCLEOTIDE SEQUENCE [LARGE SCALE GENOMIC DNA]</scope>
    <source>
        <strain evidence="3">ATCC 824 / DSM 792 / JCM 1419 / LMG 5710 / VKM B-1787</strain>
    </source>
</reference>
<feature type="transmembrane region" description="Helical" evidence="1">
    <location>
        <begin position="240"/>
        <end position="264"/>
    </location>
</feature>
<feature type="transmembrane region" description="Helical" evidence="1">
    <location>
        <begin position="106"/>
        <end position="127"/>
    </location>
</feature>
<dbReference type="DNASU" id="1118623"/>
<keyword evidence="3" id="KW-1185">Reference proteome</keyword>
<dbReference type="OrthoDB" id="258743at2"/>
<organism evidence="2 3">
    <name type="scientific">Clostridium acetobutylicum (strain ATCC 824 / DSM 792 / JCM 1419 / IAM 19013 / LMG 5710 / NBRC 13948 / NRRL B-527 / VKM B-1787 / 2291 / W)</name>
    <dbReference type="NCBI Taxonomy" id="272562"/>
    <lineage>
        <taxon>Bacteria</taxon>
        <taxon>Bacillati</taxon>
        <taxon>Bacillota</taxon>
        <taxon>Clostridia</taxon>
        <taxon>Eubacteriales</taxon>
        <taxon>Clostridiaceae</taxon>
        <taxon>Clostridium</taxon>
    </lineage>
</organism>
<protein>
    <submittedName>
        <fullName evidence="2">Predicted membrane protein</fullName>
    </submittedName>
</protein>
<evidence type="ECO:0000313" key="3">
    <source>
        <dbReference type="Proteomes" id="UP000000814"/>
    </source>
</evidence>
<gene>
    <name evidence="2" type="ordered locus">CA_C2440</name>
</gene>
<dbReference type="PIR" id="G97200">
    <property type="entry name" value="G97200"/>
</dbReference>
<keyword evidence="1" id="KW-0812">Transmembrane</keyword>
<name>Q97GC8_CLOAB</name>
<dbReference type="Proteomes" id="UP000000814">
    <property type="component" value="Chromosome"/>
</dbReference>
<dbReference type="HOGENOM" id="CLU_080089_0_0_9"/>
<accession>Q97GC8</accession>
<keyword evidence="1" id="KW-0472">Membrane</keyword>
<proteinExistence type="predicted"/>
<feature type="transmembrane region" description="Helical" evidence="1">
    <location>
        <begin position="44"/>
        <end position="71"/>
    </location>
</feature>
<dbReference type="EMBL" id="AE001437">
    <property type="protein sequence ID" value="AAK80394.1"/>
    <property type="molecule type" value="Genomic_DNA"/>
</dbReference>
<dbReference type="eggNOG" id="ENOG5031PIN">
    <property type="taxonomic scope" value="Bacteria"/>
</dbReference>
<dbReference type="RefSeq" id="WP_010965735.1">
    <property type="nucleotide sequence ID" value="NC_003030.1"/>
</dbReference>
<dbReference type="STRING" id="272562.CA_C2440"/>
<dbReference type="KEGG" id="cac:CA_C2440"/>
<dbReference type="AlphaFoldDB" id="Q97GC8"/>
<evidence type="ECO:0000313" key="2">
    <source>
        <dbReference type="EMBL" id="AAK80394.1"/>
    </source>
</evidence>
<evidence type="ECO:0000256" key="1">
    <source>
        <dbReference type="SAM" id="Phobius"/>
    </source>
</evidence>
<keyword evidence="1" id="KW-1133">Transmembrane helix</keyword>
<feature type="transmembrane region" description="Helical" evidence="1">
    <location>
        <begin position="209"/>
        <end position="234"/>
    </location>
</feature>